<evidence type="ECO:0000313" key="2">
    <source>
        <dbReference type="Proteomes" id="UP000623301"/>
    </source>
</evidence>
<proteinExistence type="predicted"/>
<protein>
    <recommendedName>
        <fullName evidence="3">Tetratricopeptide repeat protein</fullName>
    </recommendedName>
</protein>
<keyword evidence="2" id="KW-1185">Reference proteome</keyword>
<dbReference type="InterPro" id="IPR011990">
    <property type="entry name" value="TPR-like_helical_dom_sf"/>
</dbReference>
<comment type="caution">
    <text evidence="1">The sequence shown here is derived from an EMBL/GenBank/DDBJ whole genome shotgun (WGS) entry which is preliminary data.</text>
</comment>
<organism evidence="1 2">
    <name type="scientific">Aureibaculum flavum</name>
    <dbReference type="NCBI Taxonomy" id="2795986"/>
    <lineage>
        <taxon>Bacteria</taxon>
        <taxon>Pseudomonadati</taxon>
        <taxon>Bacteroidota</taxon>
        <taxon>Flavobacteriia</taxon>
        <taxon>Flavobacteriales</taxon>
        <taxon>Flavobacteriaceae</taxon>
        <taxon>Aureibaculum</taxon>
    </lineage>
</organism>
<dbReference type="SUPFAM" id="SSF48452">
    <property type="entry name" value="TPR-like"/>
    <property type="match status" value="1"/>
</dbReference>
<sequence length="152" mass="17342">MPELEDKTYLEIQDLSAKGDRLAEEGNFSSALENYWKAFDLVPEPKTDWDTTTWILTAIGDSNFLGNDFQAGVDNLSNAMHCPDAIGNPFIHLRLGQCQLEIGNLDRATDELTRAYALEGEAFFSKEAPKYIEFLKTRIDTIPPKKKPWWKR</sequence>
<name>A0ABS0WLD4_9FLAO</name>
<accession>A0ABS0WLD4</accession>
<dbReference type="EMBL" id="JAEHFJ010000001">
    <property type="protein sequence ID" value="MBJ2172773.1"/>
    <property type="molecule type" value="Genomic_DNA"/>
</dbReference>
<dbReference type="Gene3D" id="1.25.40.10">
    <property type="entry name" value="Tetratricopeptide repeat domain"/>
    <property type="match status" value="1"/>
</dbReference>
<dbReference type="RefSeq" id="WP_198839611.1">
    <property type="nucleotide sequence ID" value="NZ_JAEHFJ010000001.1"/>
</dbReference>
<dbReference type="Proteomes" id="UP000623301">
    <property type="component" value="Unassembled WGS sequence"/>
</dbReference>
<evidence type="ECO:0008006" key="3">
    <source>
        <dbReference type="Google" id="ProtNLM"/>
    </source>
</evidence>
<gene>
    <name evidence="1" type="ORF">JBL43_00895</name>
</gene>
<evidence type="ECO:0000313" key="1">
    <source>
        <dbReference type="EMBL" id="MBJ2172773.1"/>
    </source>
</evidence>
<reference evidence="1 2" key="1">
    <citation type="submission" date="2020-12" db="EMBL/GenBank/DDBJ databases">
        <title>Aureibaculum luteum sp. nov. and Aureibaculum flavum sp. nov., novel members of the family Flavobacteriaceae isolated from Antarctic intertidal sediments.</title>
        <authorList>
            <person name="He X."/>
            <person name="Zhang X."/>
        </authorList>
    </citation>
    <scope>NUCLEOTIDE SEQUENCE [LARGE SCALE GENOMIC DNA]</scope>
    <source>
        <strain evidence="1 2">A20</strain>
    </source>
</reference>